<feature type="chain" id="PRO_5009533105" description="Photosynthesis system II assembly factor Ycf48/Hcf136-like domain-containing protein" evidence="1">
    <location>
        <begin position="22"/>
        <end position="350"/>
    </location>
</feature>
<dbReference type="InterPro" id="IPR052025">
    <property type="entry name" value="Xyloglucanase_GH74"/>
</dbReference>
<accession>A0A1F7UP27</accession>
<dbReference type="CDD" id="cd15482">
    <property type="entry name" value="Sialidase_non-viral"/>
    <property type="match status" value="2"/>
</dbReference>
<dbReference type="SUPFAM" id="SSF110296">
    <property type="entry name" value="Oligoxyloglucan reducing end-specific cellobiohydrolase"/>
    <property type="match status" value="2"/>
</dbReference>
<proteinExistence type="predicted"/>
<name>A0A1F7UP27_9BACT</name>
<dbReference type="AlphaFoldDB" id="A0A1F7UP27"/>
<dbReference type="PANTHER" id="PTHR43739">
    <property type="entry name" value="XYLOGLUCANASE (EUROFUNG)"/>
    <property type="match status" value="1"/>
</dbReference>
<dbReference type="GO" id="GO:0010411">
    <property type="term" value="P:xyloglucan metabolic process"/>
    <property type="evidence" value="ECO:0007669"/>
    <property type="project" value="TreeGrafter"/>
</dbReference>
<keyword evidence="1" id="KW-0732">Signal</keyword>
<dbReference type="PANTHER" id="PTHR43739:SF5">
    <property type="entry name" value="EXO-ALPHA-SIALIDASE"/>
    <property type="match status" value="1"/>
</dbReference>
<dbReference type="EMBL" id="MGEJ01000015">
    <property type="protein sequence ID" value="OGL80053.1"/>
    <property type="molecule type" value="Genomic_DNA"/>
</dbReference>
<reference evidence="2 3" key="1">
    <citation type="journal article" date="2016" name="Nat. Commun.">
        <title>Thousands of microbial genomes shed light on interconnected biogeochemical processes in an aquifer system.</title>
        <authorList>
            <person name="Anantharaman K."/>
            <person name="Brown C.T."/>
            <person name="Hug L.A."/>
            <person name="Sharon I."/>
            <person name="Castelle C.J."/>
            <person name="Probst A.J."/>
            <person name="Thomas B.C."/>
            <person name="Singh A."/>
            <person name="Wilkins M.J."/>
            <person name="Karaoz U."/>
            <person name="Brodie E.L."/>
            <person name="Williams K.H."/>
            <person name="Hubbard S.S."/>
            <person name="Banfield J.F."/>
        </authorList>
    </citation>
    <scope>NUCLEOTIDE SEQUENCE [LARGE SCALE GENOMIC DNA]</scope>
</reference>
<sequence>MSRALKFFSVLSLLALTGAQCISFGKGGAQGAGGGIFKSVDRGQNWQQSVAIPTPAGVANFGGASVTTLAVDPQDNLAIYVGTRESGMFYSYDGGESWRQPKAIKSGFVASVSVDPKNKCIIYVATGNRILKSVDCNRTFDPVYNEPAETFVTAIAVSSFNSSLIFAGNAKGALVKSTDGGNSWANQGNLKGKIIDIVLDSRNSSVMYAAVSGKGVWKSDNGGQTFVSLLEAMKKIKDAHDARRLVADKSTVNALVLATRNKIIRTTDGGATWTALPIISPETIEILAVAVNPKNSKEIYYGTATTFYRSIDGGQKWSTEKLPTKRQASALLVDPEAPDTIYLGVLEVKK</sequence>
<evidence type="ECO:0000256" key="1">
    <source>
        <dbReference type="SAM" id="SignalP"/>
    </source>
</evidence>
<evidence type="ECO:0008006" key="4">
    <source>
        <dbReference type="Google" id="ProtNLM"/>
    </source>
</evidence>
<evidence type="ECO:0000313" key="3">
    <source>
        <dbReference type="Proteomes" id="UP000176897"/>
    </source>
</evidence>
<dbReference type="Proteomes" id="UP000176897">
    <property type="component" value="Unassembled WGS sequence"/>
</dbReference>
<dbReference type="InterPro" id="IPR015943">
    <property type="entry name" value="WD40/YVTN_repeat-like_dom_sf"/>
</dbReference>
<comment type="caution">
    <text evidence="2">The sequence shown here is derived from an EMBL/GenBank/DDBJ whole genome shotgun (WGS) entry which is preliminary data.</text>
</comment>
<evidence type="ECO:0000313" key="2">
    <source>
        <dbReference type="EMBL" id="OGL80053.1"/>
    </source>
</evidence>
<organism evidence="2 3">
    <name type="scientific">Candidatus Uhrbacteria bacterium RIFCSPLOWO2_01_FULL_47_24</name>
    <dbReference type="NCBI Taxonomy" id="1802401"/>
    <lineage>
        <taxon>Bacteria</taxon>
        <taxon>Candidatus Uhriibacteriota</taxon>
    </lineage>
</organism>
<feature type="signal peptide" evidence="1">
    <location>
        <begin position="1"/>
        <end position="21"/>
    </location>
</feature>
<dbReference type="STRING" id="1802401.A3B21_01355"/>
<protein>
    <recommendedName>
        <fullName evidence="4">Photosynthesis system II assembly factor Ycf48/Hcf136-like domain-containing protein</fullName>
    </recommendedName>
</protein>
<dbReference type="Gene3D" id="2.130.10.10">
    <property type="entry name" value="YVTN repeat-like/Quinoprotein amine dehydrogenase"/>
    <property type="match status" value="2"/>
</dbReference>
<gene>
    <name evidence="2" type="ORF">A3B21_01355</name>
</gene>